<dbReference type="SUPFAM" id="SSF47459">
    <property type="entry name" value="HLH, helix-loop-helix DNA-binding domain"/>
    <property type="match status" value="1"/>
</dbReference>
<feature type="region of interest" description="Disordered" evidence="1">
    <location>
        <begin position="35"/>
        <end position="84"/>
    </location>
</feature>
<dbReference type="GO" id="GO:0000977">
    <property type="term" value="F:RNA polymerase II transcription regulatory region sequence-specific DNA binding"/>
    <property type="evidence" value="ECO:0007669"/>
    <property type="project" value="TreeGrafter"/>
</dbReference>
<evidence type="ECO:0000259" key="2">
    <source>
        <dbReference type="PROSITE" id="PS50888"/>
    </source>
</evidence>
<dbReference type="EMBL" id="JAMKOV010000108">
    <property type="protein sequence ID" value="KAI8033727.1"/>
    <property type="molecule type" value="Genomic_DNA"/>
</dbReference>
<accession>A0A9Q0BIT0</accession>
<proteinExistence type="predicted"/>
<evidence type="ECO:0000313" key="3">
    <source>
        <dbReference type="EMBL" id="KAI8033727.1"/>
    </source>
</evidence>
<feature type="domain" description="BHLH" evidence="2">
    <location>
        <begin position="69"/>
        <end position="121"/>
    </location>
</feature>
<organism evidence="3 4">
    <name type="scientific">Drosophila gunungcola</name>
    <name type="common">fruit fly</name>
    <dbReference type="NCBI Taxonomy" id="103775"/>
    <lineage>
        <taxon>Eukaryota</taxon>
        <taxon>Metazoa</taxon>
        <taxon>Ecdysozoa</taxon>
        <taxon>Arthropoda</taxon>
        <taxon>Hexapoda</taxon>
        <taxon>Insecta</taxon>
        <taxon>Pterygota</taxon>
        <taxon>Neoptera</taxon>
        <taxon>Endopterygota</taxon>
        <taxon>Diptera</taxon>
        <taxon>Brachycera</taxon>
        <taxon>Muscomorpha</taxon>
        <taxon>Ephydroidea</taxon>
        <taxon>Drosophilidae</taxon>
        <taxon>Drosophila</taxon>
        <taxon>Sophophora</taxon>
    </lineage>
</organism>
<dbReference type="GO" id="GO:0000981">
    <property type="term" value="F:DNA-binding transcription factor activity, RNA polymerase II-specific"/>
    <property type="evidence" value="ECO:0007669"/>
    <property type="project" value="TreeGrafter"/>
</dbReference>
<dbReference type="Pfam" id="PF00010">
    <property type="entry name" value="HLH"/>
    <property type="match status" value="1"/>
</dbReference>
<dbReference type="Proteomes" id="UP001059596">
    <property type="component" value="Unassembled WGS sequence"/>
</dbReference>
<dbReference type="GO" id="GO:0032502">
    <property type="term" value="P:developmental process"/>
    <property type="evidence" value="ECO:0007669"/>
    <property type="project" value="TreeGrafter"/>
</dbReference>
<dbReference type="Gene3D" id="4.10.280.10">
    <property type="entry name" value="Helix-loop-helix DNA-binding domain"/>
    <property type="match status" value="1"/>
</dbReference>
<evidence type="ECO:0000256" key="1">
    <source>
        <dbReference type="SAM" id="MobiDB-lite"/>
    </source>
</evidence>
<gene>
    <name evidence="3" type="ORF">M5D96_013510</name>
</gene>
<reference evidence="3" key="1">
    <citation type="journal article" date="2023" name="Genome Biol. Evol.">
        <title>Long-read-based Genome Assembly of Drosophila gunungcola Reveals Fewer Chemosensory Genes in Flower-breeding Species.</title>
        <authorList>
            <person name="Negi A."/>
            <person name="Liao B.Y."/>
            <person name="Yeh S.D."/>
        </authorList>
    </citation>
    <scope>NUCLEOTIDE SEQUENCE</scope>
    <source>
        <strain evidence="3">Sukarami</strain>
    </source>
</reference>
<dbReference type="PANTHER" id="PTHR23349:SF42">
    <property type="entry name" value="BHLH DOMAIN-CONTAINING PROTEIN"/>
    <property type="match status" value="1"/>
</dbReference>
<dbReference type="GO" id="GO:0046983">
    <property type="term" value="F:protein dimerization activity"/>
    <property type="evidence" value="ECO:0007669"/>
    <property type="project" value="InterPro"/>
</dbReference>
<dbReference type="InterPro" id="IPR050283">
    <property type="entry name" value="E-box_TF_Regulators"/>
</dbReference>
<keyword evidence="4" id="KW-1185">Reference proteome</keyword>
<comment type="caution">
    <text evidence="3">The sequence shown here is derived from an EMBL/GenBank/DDBJ whole genome shotgun (WGS) entry which is preliminary data.</text>
</comment>
<protein>
    <recommendedName>
        <fullName evidence="2">BHLH domain-containing protein</fullName>
    </recommendedName>
</protein>
<dbReference type="AlphaFoldDB" id="A0A9Q0BIT0"/>
<feature type="compositionally biased region" description="Low complexity" evidence="1">
    <location>
        <begin position="35"/>
        <end position="52"/>
    </location>
</feature>
<dbReference type="InterPro" id="IPR036638">
    <property type="entry name" value="HLH_DNA-bd_sf"/>
</dbReference>
<name>A0A9Q0BIT0_9MUSC</name>
<dbReference type="SMART" id="SM00353">
    <property type="entry name" value="HLH"/>
    <property type="match status" value="1"/>
</dbReference>
<evidence type="ECO:0000313" key="4">
    <source>
        <dbReference type="Proteomes" id="UP001059596"/>
    </source>
</evidence>
<dbReference type="InterPro" id="IPR011598">
    <property type="entry name" value="bHLH_dom"/>
</dbReference>
<sequence length="158" mass="17034">MAMALALAMAVSSPSPSSSSAANYLMAFLAQDSNSSGSAASASASGCSGATADSEDSQIGQDAQVDQVIGQGSNRRRPPRQKINARERYRTFKNLIPTEPMNRKLSKIEIIRLASSYITHLSSTLETGTECQPCLLHKYENEALVRRISICTFCLKTK</sequence>
<dbReference type="PANTHER" id="PTHR23349">
    <property type="entry name" value="BASIC HELIX-LOOP-HELIX TRANSCRIPTION FACTOR, TWIST"/>
    <property type="match status" value="1"/>
</dbReference>
<dbReference type="PROSITE" id="PS50888">
    <property type="entry name" value="BHLH"/>
    <property type="match status" value="1"/>
</dbReference>